<keyword evidence="5" id="KW-1185">Reference proteome</keyword>
<dbReference type="InterPro" id="IPR011032">
    <property type="entry name" value="GroES-like_sf"/>
</dbReference>
<evidence type="ECO:0000313" key="4">
    <source>
        <dbReference type="EMBL" id="NMN96695.1"/>
    </source>
</evidence>
<dbReference type="SUPFAM" id="SSF50129">
    <property type="entry name" value="GroES-like"/>
    <property type="match status" value="1"/>
</dbReference>
<dbReference type="GO" id="GO:0016651">
    <property type="term" value="F:oxidoreductase activity, acting on NAD(P)H"/>
    <property type="evidence" value="ECO:0007669"/>
    <property type="project" value="TreeGrafter"/>
</dbReference>
<organism evidence="4 5">
    <name type="scientific">Antrihabitans stalactiti</name>
    <dbReference type="NCBI Taxonomy" id="2584121"/>
    <lineage>
        <taxon>Bacteria</taxon>
        <taxon>Bacillati</taxon>
        <taxon>Actinomycetota</taxon>
        <taxon>Actinomycetes</taxon>
        <taxon>Mycobacteriales</taxon>
        <taxon>Nocardiaceae</taxon>
        <taxon>Antrihabitans</taxon>
    </lineage>
</organism>
<dbReference type="Proteomes" id="UP000535543">
    <property type="component" value="Unassembled WGS sequence"/>
</dbReference>
<gene>
    <name evidence="4" type="ORF">FGL95_16785</name>
</gene>
<dbReference type="SMART" id="SM00829">
    <property type="entry name" value="PKS_ER"/>
    <property type="match status" value="1"/>
</dbReference>
<dbReference type="AlphaFoldDB" id="A0A848KCX2"/>
<dbReference type="Pfam" id="PF00107">
    <property type="entry name" value="ADH_zinc_N"/>
    <property type="match status" value="1"/>
</dbReference>
<dbReference type="PANTHER" id="PTHR48106:SF18">
    <property type="entry name" value="QUINONE OXIDOREDUCTASE PIG3"/>
    <property type="match status" value="1"/>
</dbReference>
<feature type="domain" description="Enoyl reductase (ER)" evidence="3">
    <location>
        <begin position="13"/>
        <end position="310"/>
    </location>
</feature>
<dbReference type="InterPro" id="IPR020843">
    <property type="entry name" value="ER"/>
</dbReference>
<reference evidence="4 5" key="2">
    <citation type="submission" date="2020-06" db="EMBL/GenBank/DDBJ databases">
        <title>Antribacter stalactiti gen. nov., sp. nov., a new member of the family Nacardiaceae isolated from a cave.</title>
        <authorList>
            <person name="Kim I.S."/>
        </authorList>
    </citation>
    <scope>NUCLEOTIDE SEQUENCE [LARGE SCALE GENOMIC DNA]</scope>
    <source>
        <strain evidence="4 5">YC2-7</strain>
    </source>
</reference>
<comment type="caution">
    <text evidence="4">The sequence shown here is derived from an EMBL/GenBank/DDBJ whole genome shotgun (WGS) entry which is preliminary data.</text>
</comment>
<keyword evidence="1" id="KW-0521">NADP</keyword>
<dbReference type="RefSeq" id="WP_169588843.1">
    <property type="nucleotide sequence ID" value="NZ_VCQU01000005.1"/>
</dbReference>
<dbReference type="Gene3D" id="3.90.180.10">
    <property type="entry name" value="Medium-chain alcohol dehydrogenases, catalytic domain"/>
    <property type="match status" value="1"/>
</dbReference>
<dbReference type="PANTHER" id="PTHR48106">
    <property type="entry name" value="QUINONE OXIDOREDUCTASE PIG3-RELATED"/>
    <property type="match status" value="1"/>
</dbReference>
<evidence type="ECO:0000256" key="1">
    <source>
        <dbReference type="ARBA" id="ARBA00022857"/>
    </source>
</evidence>
<dbReference type="EMBL" id="VCQU01000005">
    <property type="protein sequence ID" value="NMN96695.1"/>
    <property type="molecule type" value="Genomic_DNA"/>
</dbReference>
<evidence type="ECO:0000259" key="3">
    <source>
        <dbReference type="SMART" id="SM00829"/>
    </source>
</evidence>
<reference evidence="4 5" key="1">
    <citation type="submission" date="2019-05" db="EMBL/GenBank/DDBJ databases">
        <authorList>
            <person name="Lee S.D."/>
        </authorList>
    </citation>
    <scope>NUCLEOTIDE SEQUENCE [LARGE SCALE GENOMIC DNA]</scope>
    <source>
        <strain evidence="4 5">YC2-7</strain>
    </source>
</reference>
<proteinExistence type="predicted"/>
<accession>A0A848KCX2</accession>
<name>A0A848KCX2_9NOCA</name>
<dbReference type="InterPro" id="IPR013149">
    <property type="entry name" value="ADH-like_C"/>
</dbReference>
<dbReference type="SUPFAM" id="SSF51735">
    <property type="entry name" value="NAD(P)-binding Rossmann-fold domains"/>
    <property type="match status" value="1"/>
</dbReference>
<evidence type="ECO:0000313" key="5">
    <source>
        <dbReference type="Proteomes" id="UP000535543"/>
    </source>
</evidence>
<keyword evidence="2" id="KW-0560">Oxidoreductase</keyword>
<sequence>MKALYAARVDHQNPLSCLEFGDRPEPEPAAGWTTLQLVAASLNHHDIWSLRGVGLSTDRVPMILGCDAVGRDVAGDLFLVHPVIHRPPAPSVLSERVQGTFAEQLSVPTENLIALPAGLSAEHAACLPTAWLTAYRMLFTRAQLTAGQTVLVQGASGGLATALIMLAKNAGVRVWVTGRTAESRAFATTLGADDVFPVGTRLPELVDAVMDSVGAVTWQHSLKCLKPGGIMVVSGGTSGYDVNINIAVVFARQLRIEGSSMGTVDELQALATLCATEKISPPIEAILPLSEGRGGFAAMHDGTARGKIVFVP</sequence>
<evidence type="ECO:0000256" key="2">
    <source>
        <dbReference type="ARBA" id="ARBA00023002"/>
    </source>
</evidence>
<dbReference type="InterPro" id="IPR036291">
    <property type="entry name" value="NAD(P)-bd_dom_sf"/>
</dbReference>
<protein>
    <submittedName>
        <fullName evidence="4">Zinc-binding dehydrogenase</fullName>
    </submittedName>
</protein>
<dbReference type="GO" id="GO:0070402">
    <property type="term" value="F:NADPH binding"/>
    <property type="evidence" value="ECO:0007669"/>
    <property type="project" value="TreeGrafter"/>
</dbReference>